<name>A0A9W6X9I2_9STRA</name>
<dbReference type="Proteomes" id="UP001165121">
    <property type="component" value="Unassembled WGS sequence"/>
</dbReference>
<comment type="caution">
    <text evidence="2">The sequence shown here is derived from an EMBL/GenBank/DDBJ whole genome shotgun (WGS) entry which is preliminary data.</text>
</comment>
<dbReference type="EMBL" id="BSXT01000800">
    <property type="protein sequence ID" value="GMF34255.1"/>
    <property type="molecule type" value="Genomic_DNA"/>
</dbReference>
<accession>A0A9W6X9I2</accession>
<reference evidence="2" key="1">
    <citation type="submission" date="2023-04" db="EMBL/GenBank/DDBJ databases">
        <title>Phytophthora fragariaefolia NBRC 109709.</title>
        <authorList>
            <person name="Ichikawa N."/>
            <person name="Sato H."/>
            <person name="Tonouchi N."/>
        </authorList>
    </citation>
    <scope>NUCLEOTIDE SEQUENCE</scope>
    <source>
        <strain evidence="2">NBRC 109709</strain>
    </source>
</reference>
<protein>
    <submittedName>
        <fullName evidence="2">Unnamed protein product</fullName>
    </submittedName>
</protein>
<dbReference type="OrthoDB" id="6761949at2759"/>
<dbReference type="InterPro" id="IPR054722">
    <property type="entry name" value="PolX-like_BBD"/>
</dbReference>
<feature type="domain" description="Retrovirus-related Pol polyprotein from transposon TNT 1-94-like beta-barrel" evidence="1">
    <location>
        <begin position="9"/>
        <end position="48"/>
    </location>
</feature>
<sequence length="82" mass="8790">MVGSPTPLQMGTVGLKLMDGTSVTLSDVLYIPEAEGSLIAVAMLAEKDVIAQFSKDNCTFRYGGATIMEAKRFGNVYKLKTV</sequence>
<organism evidence="2 3">
    <name type="scientific">Phytophthora fragariaefolia</name>
    <dbReference type="NCBI Taxonomy" id="1490495"/>
    <lineage>
        <taxon>Eukaryota</taxon>
        <taxon>Sar</taxon>
        <taxon>Stramenopiles</taxon>
        <taxon>Oomycota</taxon>
        <taxon>Peronosporomycetes</taxon>
        <taxon>Peronosporales</taxon>
        <taxon>Peronosporaceae</taxon>
        <taxon>Phytophthora</taxon>
    </lineage>
</organism>
<keyword evidence="3" id="KW-1185">Reference proteome</keyword>
<evidence type="ECO:0000259" key="1">
    <source>
        <dbReference type="Pfam" id="PF22936"/>
    </source>
</evidence>
<gene>
    <name evidence="2" type="ORF">Pfra01_000875800</name>
</gene>
<proteinExistence type="predicted"/>
<dbReference type="Pfam" id="PF22936">
    <property type="entry name" value="Pol_BBD"/>
    <property type="match status" value="1"/>
</dbReference>
<evidence type="ECO:0000313" key="3">
    <source>
        <dbReference type="Proteomes" id="UP001165121"/>
    </source>
</evidence>
<dbReference type="AlphaFoldDB" id="A0A9W6X9I2"/>
<evidence type="ECO:0000313" key="2">
    <source>
        <dbReference type="EMBL" id="GMF34255.1"/>
    </source>
</evidence>